<reference evidence="3 4" key="1">
    <citation type="submission" date="2016-10" db="EMBL/GenBank/DDBJ databases">
        <authorList>
            <person name="de Groot N.N."/>
        </authorList>
    </citation>
    <scope>NUCLEOTIDE SEQUENCE [LARGE SCALE GENOMIC DNA]</scope>
    <source>
        <strain evidence="3 4">DSM 26656</strain>
    </source>
</reference>
<dbReference type="AlphaFoldDB" id="A0A1H5ZVX9"/>
<dbReference type="OrthoDB" id="9804366at2"/>
<dbReference type="SUPFAM" id="SSF53383">
    <property type="entry name" value="PLP-dependent transferases"/>
    <property type="match status" value="1"/>
</dbReference>
<gene>
    <name evidence="3" type="ORF">SAMN04488115_10527</name>
</gene>
<dbReference type="Pfam" id="PF00266">
    <property type="entry name" value="Aminotran_5"/>
    <property type="match status" value="1"/>
</dbReference>
<dbReference type="InterPro" id="IPR015422">
    <property type="entry name" value="PyrdxlP-dep_Trfase_small"/>
</dbReference>
<dbReference type="Gene3D" id="3.40.640.10">
    <property type="entry name" value="Type I PLP-dependent aspartate aminotransferase-like (Major domain)"/>
    <property type="match status" value="1"/>
</dbReference>
<evidence type="ECO:0000313" key="4">
    <source>
        <dbReference type="Proteomes" id="UP000236743"/>
    </source>
</evidence>
<feature type="domain" description="Aminotransferase class V" evidence="2">
    <location>
        <begin position="63"/>
        <end position="317"/>
    </location>
</feature>
<dbReference type="EMBL" id="FNUY01000005">
    <property type="protein sequence ID" value="SEG39945.1"/>
    <property type="molecule type" value="Genomic_DNA"/>
</dbReference>
<evidence type="ECO:0000259" key="2">
    <source>
        <dbReference type="Pfam" id="PF00266"/>
    </source>
</evidence>
<dbReference type="Proteomes" id="UP000236743">
    <property type="component" value="Unassembled WGS sequence"/>
</dbReference>
<evidence type="ECO:0000313" key="3">
    <source>
        <dbReference type="EMBL" id="SEG39945.1"/>
    </source>
</evidence>
<dbReference type="InterPro" id="IPR015424">
    <property type="entry name" value="PyrdxlP-dep_Trfase"/>
</dbReference>
<organism evidence="3 4">
    <name type="scientific">Bosea lathyri</name>
    <dbReference type="NCBI Taxonomy" id="1036778"/>
    <lineage>
        <taxon>Bacteria</taxon>
        <taxon>Pseudomonadati</taxon>
        <taxon>Pseudomonadota</taxon>
        <taxon>Alphaproteobacteria</taxon>
        <taxon>Hyphomicrobiales</taxon>
        <taxon>Boseaceae</taxon>
        <taxon>Bosea</taxon>
    </lineage>
</organism>
<sequence length="390" mass="41666">MHGTSTIPLGQAVRHEWALDWSQLTVNHGAFGATPKVVMAAQTAWRDKMEAQPSVFMRSILPNALRASATALAAFLKVEGQDVTFVDNATTGCNAVLRSLDLKPGDDILLHGQAYGAVANTARYVAARTGARVVIAELQFPDVDPGGFVGRFAACLTPQTRIAIIDHVTSPSALVLPVADIARICREAGVPLLVDGAHGPGQVEIDLPAIDADWYVGNCHKWLAAPKGCAFLWARRDRQANLHPTTISHGFGGGYLAEFDWTGTRDATAQLSIEAALAFHEHLGGQALRHRNIALAREAGELLAGHLGTTVGNAGHEAAMAMVRLPLQSGPFTKERATALRGRLLDEFATDAPLHAHPSGIWVRVSAHAYNEIGDYEKLAEICSKLARTA</sequence>
<keyword evidence="4" id="KW-1185">Reference proteome</keyword>
<accession>A0A1H5ZVX9</accession>
<dbReference type="RefSeq" id="WP_103872956.1">
    <property type="nucleotide sequence ID" value="NZ_FNUY01000005.1"/>
</dbReference>
<name>A0A1H5ZVX9_9HYPH</name>
<dbReference type="PANTHER" id="PTHR43092:SF2">
    <property type="entry name" value="HERCYNYLCYSTEINE SULFOXIDE LYASE"/>
    <property type="match status" value="1"/>
</dbReference>
<dbReference type="InterPro" id="IPR000192">
    <property type="entry name" value="Aminotrans_V_dom"/>
</dbReference>
<dbReference type="PANTHER" id="PTHR43092">
    <property type="entry name" value="L-CYSTEINE DESULFHYDRASE"/>
    <property type="match status" value="1"/>
</dbReference>
<protein>
    <submittedName>
        <fullName evidence="3">Isopenicillin-N epimerase</fullName>
    </submittedName>
</protein>
<proteinExistence type="predicted"/>
<dbReference type="InterPro" id="IPR015421">
    <property type="entry name" value="PyrdxlP-dep_Trfase_major"/>
</dbReference>
<keyword evidence="1" id="KW-0663">Pyridoxal phosphate</keyword>
<dbReference type="Gene3D" id="3.90.1150.10">
    <property type="entry name" value="Aspartate Aminotransferase, domain 1"/>
    <property type="match status" value="1"/>
</dbReference>
<evidence type="ECO:0000256" key="1">
    <source>
        <dbReference type="ARBA" id="ARBA00022898"/>
    </source>
</evidence>